<protein>
    <submittedName>
        <fullName evidence="1">Uncharacterized protein</fullName>
    </submittedName>
</protein>
<reference evidence="1 2" key="1">
    <citation type="submission" date="2019-08" db="EMBL/GenBank/DDBJ databases">
        <title>In-depth cultivation of the pig gut microbiome towards novel bacterial diversity and tailored functional studies.</title>
        <authorList>
            <person name="Wylensek D."/>
            <person name="Hitch T.C.A."/>
            <person name="Clavel T."/>
        </authorList>
    </citation>
    <scope>NUCLEOTIDE SEQUENCE [LARGE SCALE GENOMIC DNA]</scope>
    <source>
        <strain evidence="1 2">BBE-744-WT-12</strain>
    </source>
</reference>
<dbReference type="Pfam" id="PF03659">
    <property type="entry name" value="Glyco_hydro_71"/>
    <property type="match status" value="1"/>
</dbReference>
<dbReference type="InterPro" id="IPR005197">
    <property type="entry name" value="Glyco_hydro_71"/>
</dbReference>
<accession>A0A844G6E3</accession>
<gene>
    <name evidence="1" type="ORF">FYJ85_17975</name>
</gene>
<dbReference type="Gene3D" id="2.60.120.200">
    <property type="match status" value="1"/>
</dbReference>
<dbReference type="Proteomes" id="UP000435649">
    <property type="component" value="Unassembled WGS sequence"/>
</dbReference>
<dbReference type="InterPro" id="IPR013320">
    <property type="entry name" value="ConA-like_dom_sf"/>
</dbReference>
<keyword evidence="2" id="KW-1185">Reference proteome</keyword>
<dbReference type="AlphaFoldDB" id="A0A844G6E3"/>
<evidence type="ECO:0000313" key="2">
    <source>
        <dbReference type="Proteomes" id="UP000435649"/>
    </source>
</evidence>
<dbReference type="EMBL" id="VUNS01000026">
    <property type="protein sequence ID" value="MST98926.1"/>
    <property type="molecule type" value="Genomic_DNA"/>
</dbReference>
<dbReference type="GO" id="GO:0051118">
    <property type="term" value="F:glucan endo-1,3-alpha-glucosidase activity"/>
    <property type="evidence" value="ECO:0007669"/>
    <property type="project" value="InterPro"/>
</dbReference>
<proteinExistence type="predicted"/>
<dbReference type="Pfam" id="PF13385">
    <property type="entry name" value="Laminin_G_3"/>
    <property type="match status" value="1"/>
</dbReference>
<comment type="caution">
    <text evidence="1">The sequence shown here is derived from an EMBL/GenBank/DDBJ whole genome shotgun (WGS) entry which is preliminary data.</text>
</comment>
<organism evidence="1 2">
    <name type="scientific">Victivallis lenta</name>
    <dbReference type="NCBI Taxonomy" id="2606640"/>
    <lineage>
        <taxon>Bacteria</taxon>
        <taxon>Pseudomonadati</taxon>
        <taxon>Lentisphaerota</taxon>
        <taxon>Lentisphaeria</taxon>
        <taxon>Victivallales</taxon>
        <taxon>Victivallaceae</taxon>
        <taxon>Victivallis</taxon>
    </lineage>
</organism>
<dbReference type="Gene3D" id="3.20.20.80">
    <property type="entry name" value="Glycosidases"/>
    <property type="match status" value="1"/>
</dbReference>
<name>A0A844G6E3_9BACT</name>
<evidence type="ECO:0000313" key="1">
    <source>
        <dbReference type="EMBL" id="MST98926.1"/>
    </source>
</evidence>
<sequence>MRKTMHCGNVAQFEHWRNPPRGTAVASSGGERIRIGHSGRKFQRSGRPAECRRDRHCSSGARAVADFIDSAKSNQLGGYMNLSLKKTFLMMTVFIALLPFSSPAGEVSDRHMIWAHNTPWFNPSDYSVYTQVFYNFPLQRALETGNKWEDGLRDEIKVALNCGIEGFFVDFGGDPNKGPAHWSHTLKFYLKAAEGTPFEVALCMDTKISKEYWVGELKRLLKENGGHPNYPKFNGKYVVCTYQFLQWENQQPNGWTIGEWKELRAEMKKAGFDLYIIANFAPLPNEKLNIDRLERAKETFDCVYLFDAPGHCDETPEVNNKKLVKFCKENGKLFMGCLHPGYYGAWLWGFNDFYNPFRGTDMLHRMFIDAMKHKSQWLHVTTWNDLVETATLPRVFTFGVAHTLKNYNTWIKNKPEFSDTPDLTAAYLREVLPGEVLRLELLNLPSKVKTPLTVTGKLYDMNGRAVCNLPAKKLAPNQFGTLEWVVPTAELAFTPTLVPEFTVATEGYTRTVRTPAVYLVTPWLQNAVTVNVPLSQMLEEFPNTLTVSQKDSILEAKVDFDAPEEIANILLFRNDRPIATFSPELKDGEIQLVTALSGCPKAVSVTVENGRILRAIKKGMQNNSIWQGEVLFRWTSEKLETSNSNFGGHGVTFAGSENMKIIVTNAKGEKSEFSPVKIANKRRVSNADALFTAEPEMTWLLDPPLAIKKGEKTLQLFMRAPQETDNFYVRIETMSGKVYFSNPIYPFAKENRIEKRKILGTNNTLESTSGGSGYAFRNEPEFKTPRQRLPYQKNQLLTRPVSRLVARTGIWHFDGAVNGVEIDHYGDRDLNIKPEFYVDGGFDGKGKALSFDGNRTILFPARVWPLSGFGTMSVYLKPEMIGTKQSVIFKDGWYDGLHLNILADGRVEIMRAYLQDLTKQNQLSFEYLTSKTKLKAGEWVKVEARADAEKFQLYINDKLEATEKLGRFRSHGNGRVTLGGKKHIDYVPYRGLMDELVLYGW</sequence>
<dbReference type="SUPFAM" id="SSF49899">
    <property type="entry name" value="Concanavalin A-like lectins/glucanases"/>
    <property type="match status" value="1"/>
</dbReference>
<dbReference type="CDD" id="cd11577">
    <property type="entry name" value="GH71"/>
    <property type="match status" value="1"/>
</dbReference>